<dbReference type="Proteomes" id="UP001381693">
    <property type="component" value="Unassembled WGS sequence"/>
</dbReference>
<evidence type="ECO:0000313" key="2">
    <source>
        <dbReference type="Proteomes" id="UP001381693"/>
    </source>
</evidence>
<keyword evidence="2" id="KW-1185">Reference proteome</keyword>
<gene>
    <name evidence="1" type="ORF">SK128_015145</name>
</gene>
<name>A0AAN8ZWG3_HALRR</name>
<reference evidence="1 2" key="1">
    <citation type="submission" date="2023-11" db="EMBL/GenBank/DDBJ databases">
        <title>Halocaridina rubra genome assembly.</title>
        <authorList>
            <person name="Smith C."/>
        </authorList>
    </citation>
    <scope>NUCLEOTIDE SEQUENCE [LARGE SCALE GENOMIC DNA]</scope>
    <source>
        <strain evidence="1">EP-1</strain>
        <tissue evidence="1">Whole</tissue>
    </source>
</reference>
<comment type="caution">
    <text evidence="1">The sequence shown here is derived from an EMBL/GenBank/DDBJ whole genome shotgun (WGS) entry which is preliminary data.</text>
</comment>
<proteinExistence type="predicted"/>
<protein>
    <submittedName>
        <fullName evidence="1">Uncharacterized protein</fullName>
    </submittedName>
</protein>
<evidence type="ECO:0000313" key="1">
    <source>
        <dbReference type="EMBL" id="KAK7071241.1"/>
    </source>
</evidence>
<sequence length="79" mass="9211">MNEINKEEGRGRNLLTYVTCIDNSPTPSVPTALEDSKRENEGTETNYFIIVFYGRSLWYRFNRPGRRRRGHELFPGSSL</sequence>
<accession>A0AAN8ZWG3</accession>
<dbReference type="EMBL" id="JAXCGZ010015112">
    <property type="protein sequence ID" value="KAK7071241.1"/>
    <property type="molecule type" value="Genomic_DNA"/>
</dbReference>
<organism evidence="1 2">
    <name type="scientific">Halocaridina rubra</name>
    <name type="common">Hawaiian red shrimp</name>
    <dbReference type="NCBI Taxonomy" id="373956"/>
    <lineage>
        <taxon>Eukaryota</taxon>
        <taxon>Metazoa</taxon>
        <taxon>Ecdysozoa</taxon>
        <taxon>Arthropoda</taxon>
        <taxon>Crustacea</taxon>
        <taxon>Multicrustacea</taxon>
        <taxon>Malacostraca</taxon>
        <taxon>Eumalacostraca</taxon>
        <taxon>Eucarida</taxon>
        <taxon>Decapoda</taxon>
        <taxon>Pleocyemata</taxon>
        <taxon>Caridea</taxon>
        <taxon>Atyoidea</taxon>
        <taxon>Atyidae</taxon>
        <taxon>Halocaridina</taxon>
    </lineage>
</organism>
<dbReference type="AlphaFoldDB" id="A0AAN8ZWG3"/>